<feature type="transmembrane region" description="Helical" evidence="6">
    <location>
        <begin position="237"/>
        <end position="263"/>
    </location>
</feature>
<accession>A0A9P4K6Y9</accession>
<organism evidence="8 9">
    <name type="scientific">Lojkania enalia</name>
    <dbReference type="NCBI Taxonomy" id="147567"/>
    <lineage>
        <taxon>Eukaryota</taxon>
        <taxon>Fungi</taxon>
        <taxon>Dikarya</taxon>
        <taxon>Ascomycota</taxon>
        <taxon>Pezizomycotina</taxon>
        <taxon>Dothideomycetes</taxon>
        <taxon>Pleosporomycetidae</taxon>
        <taxon>Pleosporales</taxon>
        <taxon>Pleosporales incertae sedis</taxon>
        <taxon>Lojkania</taxon>
    </lineage>
</organism>
<protein>
    <recommendedName>
        <fullName evidence="7">Rhodopsin domain-containing protein</fullName>
    </recommendedName>
</protein>
<feature type="transmembrane region" description="Helical" evidence="6">
    <location>
        <begin position="275"/>
        <end position="297"/>
    </location>
</feature>
<feature type="transmembrane region" description="Helical" evidence="6">
    <location>
        <begin position="37"/>
        <end position="58"/>
    </location>
</feature>
<proteinExistence type="inferred from homology"/>
<feature type="transmembrane region" description="Helical" evidence="6">
    <location>
        <begin position="67"/>
        <end position="92"/>
    </location>
</feature>
<dbReference type="GO" id="GO:0016020">
    <property type="term" value="C:membrane"/>
    <property type="evidence" value="ECO:0007669"/>
    <property type="project" value="UniProtKB-SubCell"/>
</dbReference>
<feature type="domain" description="Rhodopsin" evidence="7">
    <location>
        <begin position="50"/>
        <end position="297"/>
    </location>
</feature>
<evidence type="ECO:0000313" key="9">
    <source>
        <dbReference type="Proteomes" id="UP000800093"/>
    </source>
</evidence>
<keyword evidence="3 6" id="KW-1133">Transmembrane helix</keyword>
<reference evidence="9" key="1">
    <citation type="journal article" date="2020" name="Stud. Mycol.">
        <title>101 Dothideomycetes genomes: A test case for predicting lifestyles and emergence of pathogens.</title>
        <authorList>
            <person name="Haridas S."/>
            <person name="Albert R."/>
            <person name="Binder M."/>
            <person name="Bloem J."/>
            <person name="LaButti K."/>
            <person name="Salamov A."/>
            <person name="Andreopoulos B."/>
            <person name="Baker S."/>
            <person name="Barry K."/>
            <person name="Bills G."/>
            <person name="Bluhm B."/>
            <person name="Cannon C."/>
            <person name="Castanera R."/>
            <person name="Culley D."/>
            <person name="Daum C."/>
            <person name="Ezra D."/>
            <person name="Gonzalez J."/>
            <person name="Henrissat B."/>
            <person name="Kuo A."/>
            <person name="Liang C."/>
            <person name="Lipzen A."/>
            <person name="Lutzoni F."/>
            <person name="Magnuson J."/>
            <person name="Mondo S."/>
            <person name="Nolan M."/>
            <person name="Ohm R."/>
            <person name="Pangilinan J."/>
            <person name="Park H.-J."/>
            <person name="Ramirez L."/>
            <person name="Alfaro M."/>
            <person name="Sun H."/>
            <person name="Tritt A."/>
            <person name="Yoshinaga Y."/>
            <person name="Zwiers L.-H."/>
            <person name="Turgeon B."/>
            <person name="Goodwin S."/>
            <person name="Spatafora J."/>
            <person name="Crous P."/>
            <person name="Grigoriev I."/>
        </authorList>
    </citation>
    <scope>NUCLEOTIDE SEQUENCE [LARGE SCALE GENOMIC DNA]</scope>
    <source>
        <strain evidence="9">CBS 304.66</strain>
    </source>
</reference>
<keyword evidence="4 6" id="KW-0472">Membrane</keyword>
<evidence type="ECO:0000313" key="8">
    <source>
        <dbReference type="EMBL" id="KAF2262427.1"/>
    </source>
</evidence>
<comment type="caution">
    <text evidence="8">The sequence shown here is derived from an EMBL/GenBank/DDBJ whole genome shotgun (WGS) entry which is preliminary data.</text>
</comment>
<sequence length="368" mass="42199">MLYETGNATLAMISDAGFRYQVEQANRISLPNFEKTIAVFTALALACFIARLSIRLIYLRRLDIDDLFLILATACFCAATAVLYQNCFLFFLNSAIFQSQELIFTRAFPPYITKLYNSTRPRNTFAALNWTAIYAVKFCFFTFFKPLIRHLCGLTRFYWISVTFTLLAWIVSVYEGFSFNRYTQQTISFDMASQKWYQQALAFGISLTIANIVSDIMLVSIPILLLRNSMMRPTTKWSIASFLCLSIFMVLCSIVRIAGWIPMDSHIPDLIWRFFWQQIEACIAITTASITVFRTIFIHHNRRNPRPICRNPMGINRIPYSSYTQQNSIRGPHTVLPGHSGQEIVPSLPPATYSGVPTYISKTSREKP</sequence>
<name>A0A9P4K6Y9_9PLEO</name>
<evidence type="ECO:0000256" key="6">
    <source>
        <dbReference type="SAM" id="Phobius"/>
    </source>
</evidence>
<dbReference type="OrthoDB" id="444631at2759"/>
<dbReference type="AlphaFoldDB" id="A0A9P4K6Y9"/>
<dbReference type="Proteomes" id="UP000800093">
    <property type="component" value="Unassembled WGS sequence"/>
</dbReference>
<feature type="transmembrane region" description="Helical" evidence="6">
    <location>
        <begin position="156"/>
        <end position="174"/>
    </location>
</feature>
<keyword evidence="9" id="KW-1185">Reference proteome</keyword>
<dbReference type="PANTHER" id="PTHR33048:SF92">
    <property type="entry name" value="INTEGRAL MEMBRANE PROTEIN"/>
    <property type="match status" value="1"/>
</dbReference>
<comment type="similarity">
    <text evidence="5">Belongs to the SAT4 family.</text>
</comment>
<dbReference type="EMBL" id="ML986640">
    <property type="protein sequence ID" value="KAF2262427.1"/>
    <property type="molecule type" value="Genomic_DNA"/>
</dbReference>
<keyword evidence="2 6" id="KW-0812">Transmembrane</keyword>
<dbReference type="InterPro" id="IPR049326">
    <property type="entry name" value="Rhodopsin_dom_fungi"/>
</dbReference>
<dbReference type="Pfam" id="PF20684">
    <property type="entry name" value="Fung_rhodopsin"/>
    <property type="match status" value="1"/>
</dbReference>
<evidence type="ECO:0000256" key="5">
    <source>
        <dbReference type="ARBA" id="ARBA00038359"/>
    </source>
</evidence>
<evidence type="ECO:0000259" key="7">
    <source>
        <dbReference type="Pfam" id="PF20684"/>
    </source>
</evidence>
<evidence type="ECO:0000256" key="3">
    <source>
        <dbReference type="ARBA" id="ARBA00022989"/>
    </source>
</evidence>
<dbReference type="InterPro" id="IPR052337">
    <property type="entry name" value="SAT4-like"/>
</dbReference>
<evidence type="ECO:0000256" key="2">
    <source>
        <dbReference type="ARBA" id="ARBA00022692"/>
    </source>
</evidence>
<evidence type="ECO:0000256" key="1">
    <source>
        <dbReference type="ARBA" id="ARBA00004141"/>
    </source>
</evidence>
<feature type="transmembrane region" description="Helical" evidence="6">
    <location>
        <begin position="125"/>
        <end position="144"/>
    </location>
</feature>
<dbReference type="PANTHER" id="PTHR33048">
    <property type="entry name" value="PTH11-LIKE INTEGRAL MEMBRANE PROTEIN (AFU_ORTHOLOGUE AFUA_5G11245)"/>
    <property type="match status" value="1"/>
</dbReference>
<feature type="transmembrane region" description="Helical" evidence="6">
    <location>
        <begin position="200"/>
        <end position="225"/>
    </location>
</feature>
<comment type="subcellular location">
    <subcellularLocation>
        <location evidence="1">Membrane</location>
        <topology evidence="1">Multi-pass membrane protein</topology>
    </subcellularLocation>
</comment>
<evidence type="ECO:0000256" key="4">
    <source>
        <dbReference type="ARBA" id="ARBA00023136"/>
    </source>
</evidence>
<gene>
    <name evidence="8" type="ORF">CC78DRAFT_316935</name>
</gene>